<feature type="transmembrane region" description="Helical" evidence="1">
    <location>
        <begin position="173"/>
        <end position="199"/>
    </location>
</feature>
<dbReference type="eggNOG" id="COG1266">
    <property type="taxonomic scope" value="Bacteria"/>
</dbReference>
<keyword evidence="1" id="KW-0812">Transmembrane</keyword>
<dbReference type="Pfam" id="PF02517">
    <property type="entry name" value="Rce1-like"/>
    <property type="match status" value="1"/>
</dbReference>
<evidence type="ECO:0000259" key="2">
    <source>
        <dbReference type="Pfam" id="PF02517"/>
    </source>
</evidence>
<sequence length="241" mass="27972">MNNIKLVDLLKDLIILTFLAIPPFIAFRRRILKRANKLVSFIIFIIYMALTIFTQNLAPFILVMLILHWHNKRQSDYRDNLTKPIGSKKFEIVLYSITFKFIILLVTALFVILLMKFGINPESQDVVKMFYEGSWGRVIWLSLITVLFAPFLEEYVFRHIFYRGFSKKIGKTLSAVLTSVLFMILHFNIASSIGTFSLGIMNCILYEKYGYRAAVLNHFIFNLTSTIVIIALKIVNPVLMQ</sequence>
<evidence type="ECO:0000256" key="1">
    <source>
        <dbReference type="SAM" id="Phobius"/>
    </source>
</evidence>
<gene>
    <name evidence="3" type="ORF">TCEL_00907</name>
</gene>
<dbReference type="GO" id="GO:0080120">
    <property type="term" value="P:CAAX-box protein maturation"/>
    <property type="evidence" value="ECO:0007669"/>
    <property type="project" value="UniProtKB-ARBA"/>
</dbReference>
<keyword evidence="3" id="KW-0378">Hydrolase</keyword>
<keyword evidence="3" id="KW-0645">Protease</keyword>
<feature type="transmembrane region" description="Helical" evidence="1">
    <location>
        <begin position="9"/>
        <end position="26"/>
    </location>
</feature>
<name>R7RV11_9CLOT</name>
<comment type="caution">
    <text evidence="3">The sequence shown here is derived from an EMBL/GenBank/DDBJ whole genome shotgun (WGS) entry which is preliminary data.</text>
</comment>
<feature type="transmembrane region" description="Helical" evidence="1">
    <location>
        <begin position="135"/>
        <end position="152"/>
    </location>
</feature>
<feature type="transmembrane region" description="Helical" evidence="1">
    <location>
        <begin position="92"/>
        <end position="115"/>
    </location>
</feature>
<dbReference type="InterPro" id="IPR003675">
    <property type="entry name" value="Rce1/LyrA-like_dom"/>
</dbReference>
<dbReference type="GO" id="GO:0004175">
    <property type="term" value="F:endopeptidase activity"/>
    <property type="evidence" value="ECO:0007669"/>
    <property type="project" value="UniProtKB-ARBA"/>
</dbReference>
<proteinExistence type="predicted"/>
<dbReference type="OrthoDB" id="4177129at2"/>
<feature type="transmembrane region" description="Helical" evidence="1">
    <location>
        <begin position="38"/>
        <end position="71"/>
    </location>
</feature>
<dbReference type="HOGENOM" id="CLU_1178611_0_0_9"/>
<protein>
    <submittedName>
        <fullName evidence="3">Putative protease</fullName>
    </submittedName>
</protein>
<organism evidence="3 4">
    <name type="scientific">Thermobrachium celere DSM 8682</name>
    <dbReference type="NCBI Taxonomy" id="941824"/>
    <lineage>
        <taxon>Bacteria</taxon>
        <taxon>Bacillati</taxon>
        <taxon>Bacillota</taxon>
        <taxon>Clostridia</taxon>
        <taxon>Eubacteriales</taxon>
        <taxon>Clostridiaceae</taxon>
        <taxon>Thermobrachium</taxon>
    </lineage>
</organism>
<dbReference type="AlphaFoldDB" id="R7RV11"/>
<dbReference type="RefSeq" id="WP_018663349.1">
    <property type="nucleotide sequence ID" value="NZ_HF952018.1"/>
</dbReference>
<keyword evidence="1" id="KW-0472">Membrane</keyword>
<feature type="transmembrane region" description="Helical" evidence="1">
    <location>
        <begin position="219"/>
        <end position="239"/>
    </location>
</feature>
<dbReference type="GO" id="GO:0006508">
    <property type="term" value="P:proteolysis"/>
    <property type="evidence" value="ECO:0007669"/>
    <property type="project" value="UniProtKB-KW"/>
</dbReference>
<evidence type="ECO:0000313" key="3">
    <source>
        <dbReference type="EMBL" id="CDF59441.1"/>
    </source>
</evidence>
<dbReference type="Proteomes" id="UP000014923">
    <property type="component" value="Unassembled WGS sequence"/>
</dbReference>
<evidence type="ECO:0000313" key="4">
    <source>
        <dbReference type="Proteomes" id="UP000014923"/>
    </source>
</evidence>
<dbReference type="EMBL" id="CAVN010000099">
    <property type="protein sequence ID" value="CDF59441.1"/>
    <property type="molecule type" value="Genomic_DNA"/>
</dbReference>
<accession>R7RV11</accession>
<keyword evidence="4" id="KW-1185">Reference proteome</keyword>
<keyword evidence="1" id="KW-1133">Transmembrane helix</keyword>
<feature type="domain" description="CAAX prenyl protease 2/Lysostaphin resistance protein A-like" evidence="2">
    <location>
        <begin position="138"/>
        <end position="223"/>
    </location>
</feature>
<reference evidence="3" key="1">
    <citation type="submission" date="2013-03" db="EMBL/GenBank/DDBJ databases">
        <title>Draft genome sequence of the hydrogen-ethanol-producing anaerobic alkalithermophilic Caloramator celere.</title>
        <authorList>
            <person name="Ciranna A."/>
            <person name="Larjo A."/>
            <person name="Kivisto A."/>
            <person name="Santala V."/>
            <person name="Roos C."/>
            <person name="Karp M."/>
        </authorList>
    </citation>
    <scope>NUCLEOTIDE SEQUENCE [LARGE SCALE GENOMIC DNA]</scope>
    <source>
        <strain evidence="3">DSM 8682</strain>
    </source>
</reference>